<keyword evidence="3" id="KW-1185">Reference proteome</keyword>
<feature type="compositionally biased region" description="Basic and acidic residues" evidence="1">
    <location>
        <begin position="75"/>
        <end position="93"/>
    </location>
</feature>
<reference evidence="2 3" key="1">
    <citation type="journal article" date="2014" name="Mol. Plant">
        <title>Chromosome Scale Genome Assembly and Transcriptome Profiling of Nannochloropsis gaditana in Nitrogen Depletion.</title>
        <authorList>
            <person name="Corteggiani Carpinelli E."/>
            <person name="Telatin A."/>
            <person name="Vitulo N."/>
            <person name="Forcato C."/>
            <person name="D'Angelo M."/>
            <person name="Schiavon R."/>
            <person name="Vezzi A."/>
            <person name="Giacometti G.M."/>
            <person name="Morosinotto T."/>
            <person name="Valle G."/>
        </authorList>
    </citation>
    <scope>NUCLEOTIDE SEQUENCE [LARGE SCALE GENOMIC DNA]</scope>
    <source>
        <strain evidence="2 3">B-31</strain>
    </source>
</reference>
<feature type="region of interest" description="Disordered" evidence="1">
    <location>
        <begin position="75"/>
        <end position="104"/>
    </location>
</feature>
<dbReference type="AlphaFoldDB" id="W7TQ48"/>
<evidence type="ECO:0000256" key="1">
    <source>
        <dbReference type="SAM" id="MobiDB-lite"/>
    </source>
</evidence>
<accession>W7TQ48</accession>
<dbReference type="Proteomes" id="UP000019335">
    <property type="component" value="Chromosome 20"/>
</dbReference>
<proteinExistence type="predicted"/>
<evidence type="ECO:0000313" key="3">
    <source>
        <dbReference type="Proteomes" id="UP000019335"/>
    </source>
</evidence>
<protein>
    <submittedName>
        <fullName evidence="2">Uncharacterized protein</fullName>
    </submittedName>
</protein>
<name>W7TQ48_9STRA</name>
<comment type="caution">
    <text evidence="2">The sequence shown here is derived from an EMBL/GenBank/DDBJ whole genome shotgun (WGS) entry which is preliminary data.</text>
</comment>
<sequence length="116" mass="12709">MKAVAREETRRGKAEGVGPRVARMLRGGRFGTRRAPGCKGLTDDKGRRLRDARGGAAAAAATALLLVCGRGQKRRMSDGRTWRASRGTEDPEMGRTPPSTTGGKWKEIRMGRRLRF</sequence>
<dbReference type="EMBL" id="AZIL01002050">
    <property type="protein sequence ID" value="EWM22864.1"/>
    <property type="molecule type" value="Genomic_DNA"/>
</dbReference>
<organism evidence="2 3">
    <name type="scientific">Nannochloropsis gaditana</name>
    <dbReference type="NCBI Taxonomy" id="72520"/>
    <lineage>
        <taxon>Eukaryota</taxon>
        <taxon>Sar</taxon>
        <taxon>Stramenopiles</taxon>
        <taxon>Ochrophyta</taxon>
        <taxon>Eustigmatophyceae</taxon>
        <taxon>Eustigmatales</taxon>
        <taxon>Monodopsidaceae</taxon>
        <taxon>Nannochloropsis</taxon>
    </lineage>
</organism>
<feature type="region of interest" description="Disordered" evidence="1">
    <location>
        <begin position="27"/>
        <end position="46"/>
    </location>
</feature>
<evidence type="ECO:0000313" key="2">
    <source>
        <dbReference type="EMBL" id="EWM22864.1"/>
    </source>
</evidence>
<gene>
    <name evidence="2" type="ORF">Naga_100341g3</name>
</gene>